<evidence type="ECO:0000259" key="6">
    <source>
        <dbReference type="SMART" id="SM00382"/>
    </source>
</evidence>
<comment type="similarity">
    <text evidence="1">Belongs to the AAA ATPase family.</text>
</comment>
<feature type="domain" description="AAA+ ATPase" evidence="6">
    <location>
        <begin position="286"/>
        <end position="427"/>
    </location>
</feature>
<sequence>MVRYPRNTIESSSDSDYENTELPIQDNPEDEDFIPGKSESEAEHDISEYDSDDDSMRLARSNKAKNDKAFINDNSDLSEHESDGKCDPEVQQDREEDSDDYAGTRSSRRKRIKTGASSSAYNLRSANKKEESEAESTADNIGYRTRLRTRQNNKNGIRGFRKGSKNFYGANNQDKDQLTDLEHEPSKLNELDDEAGLQRLFRGFTNKKETDKVKKNTILPDNLEIINDERLKLLSEDDKLNSFNLNKKPVTWNQFGGLKKQIQTLNQTLVLPTKYKALYDSINLKPENGFLFYGPPGTGKTMVAQALANDTSSNGKPWAFFFRNSTEFLSKYYGDGEKNLTQLFETARKWSPAIIYLDEIDALAPSRIESEETHLTAMVSTLLGLMDGAVEREGVVVIASTNHPETIDPALRRPGRFGTELLFTLPDHYSRMEVFSKITQSWPVPPPNDLIDWLATRTNGYTPADIKLVCNESLLQAKIQSSLINRANDLPLQVNKSHFEQSLATFVPTGRRALSMDVFPLPFYQSALLQSEVDHCCQWFAPYLESPIVTPLVPQLPKSLVLYGSNSYILSSIGSAVLNQLAVDRILTLSASDLVRQSDGITVPQALKRQLASIPMHPIAFTTSVIYIPFIDSSPRIFSQVISILNMYLKHLSPLCQVVLLVTSNSSPEDFGYDFLQPPQAQFYEVNSYPNQDQRSKFLINLLEAAFSSKLPKPDKESLFRGRFSPPNPKSANSLILNDGSNGSDLVCKDLVQLIHGCLHDPSFALLCEPMFLDDDWRPGYTKMCLLTILEKLADSSYETFEQVLEDLNAIVNNILFFLKEPGHFIAQTVLQLEYDIYHNLGTKYPFVFDQYNKATDYRMENFYIAPPPPEAPIAEVEQDSAPQVNANGHSNGDINGESKITDQVESSNLQTVDLKLEHAESINAEPNGTIQAEVYTSVTTVETNVNTDETKSSKHDLASILTNDESFNGIDALKPTNIDNILAVNSKSAPVDIDVKLSIPKLLVPESPNDVSSTCMSTTSTYYLPSIIDSWHRKEYESFKDIEDPNSVYYLNTAHKILMQKTERYSISQLLEFSCSHTLANANTFKDLCEVIKAEDPPSSP</sequence>
<dbReference type="FunFam" id="3.40.50.300:FF:000061">
    <property type="entry name" value="ATPase family, AAA domain-containing 2"/>
    <property type="match status" value="1"/>
</dbReference>
<dbReference type="GO" id="GO:0006334">
    <property type="term" value="P:nucleosome assembly"/>
    <property type="evidence" value="ECO:0007669"/>
    <property type="project" value="TreeGrafter"/>
</dbReference>
<feature type="compositionally biased region" description="Basic and acidic residues" evidence="5">
    <location>
        <begin position="77"/>
        <end position="93"/>
    </location>
</feature>
<dbReference type="SMART" id="SM00382">
    <property type="entry name" value="AAA"/>
    <property type="match status" value="1"/>
</dbReference>
<evidence type="ECO:0000313" key="8">
    <source>
        <dbReference type="Proteomes" id="UP000070444"/>
    </source>
</evidence>
<dbReference type="Gene3D" id="3.40.50.300">
    <property type="entry name" value="P-loop containing nucleotide triphosphate hydrolases"/>
    <property type="match status" value="1"/>
</dbReference>
<dbReference type="GO" id="GO:0005634">
    <property type="term" value="C:nucleus"/>
    <property type="evidence" value="ECO:0007669"/>
    <property type="project" value="TreeGrafter"/>
</dbReference>
<organism evidence="7 8">
    <name type="scientific">Conidiobolus coronatus (strain ATCC 28846 / CBS 209.66 / NRRL 28638)</name>
    <name type="common">Delacroixia coronata</name>
    <dbReference type="NCBI Taxonomy" id="796925"/>
    <lineage>
        <taxon>Eukaryota</taxon>
        <taxon>Fungi</taxon>
        <taxon>Fungi incertae sedis</taxon>
        <taxon>Zoopagomycota</taxon>
        <taxon>Entomophthoromycotina</taxon>
        <taxon>Entomophthoromycetes</taxon>
        <taxon>Entomophthorales</taxon>
        <taxon>Ancylistaceae</taxon>
        <taxon>Conidiobolus</taxon>
    </lineage>
</organism>
<dbReference type="Proteomes" id="UP000070444">
    <property type="component" value="Unassembled WGS sequence"/>
</dbReference>
<dbReference type="InterPro" id="IPR003593">
    <property type="entry name" value="AAA+_ATPase"/>
</dbReference>
<dbReference type="InterPro" id="IPR041569">
    <property type="entry name" value="AAA_lid_3"/>
</dbReference>
<gene>
    <name evidence="7" type="ORF">CONCODRAFT_78317</name>
</gene>
<dbReference type="PANTHER" id="PTHR23069:SF0">
    <property type="entry name" value="TAT-BINDING HOMOLOG 7"/>
    <property type="match status" value="1"/>
</dbReference>
<evidence type="ECO:0000256" key="1">
    <source>
        <dbReference type="ARBA" id="ARBA00006914"/>
    </source>
</evidence>
<accession>A0A137P915</accession>
<dbReference type="Gene3D" id="1.20.920.10">
    <property type="entry name" value="Bromodomain-like"/>
    <property type="match status" value="1"/>
</dbReference>
<name>A0A137P915_CONC2</name>
<dbReference type="AlphaFoldDB" id="A0A137P915"/>
<dbReference type="GO" id="GO:0005524">
    <property type="term" value="F:ATP binding"/>
    <property type="evidence" value="ECO:0007669"/>
    <property type="project" value="UniProtKB-KW"/>
</dbReference>
<keyword evidence="3" id="KW-0067">ATP-binding</keyword>
<evidence type="ECO:0000256" key="2">
    <source>
        <dbReference type="ARBA" id="ARBA00022741"/>
    </source>
</evidence>
<feature type="region of interest" description="Disordered" evidence="5">
    <location>
        <begin position="1"/>
        <end position="148"/>
    </location>
</feature>
<dbReference type="GO" id="GO:0006337">
    <property type="term" value="P:nucleosome disassembly"/>
    <property type="evidence" value="ECO:0007669"/>
    <property type="project" value="TreeGrafter"/>
</dbReference>
<proteinExistence type="inferred from homology"/>
<dbReference type="EMBL" id="KQ964474">
    <property type="protein sequence ID" value="KXN71493.1"/>
    <property type="molecule type" value="Genomic_DNA"/>
</dbReference>
<evidence type="ECO:0000256" key="4">
    <source>
        <dbReference type="ARBA" id="ARBA00023117"/>
    </source>
</evidence>
<dbReference type="InterPro" id="IPR003959">
    <property type="entry name" value="ATPase_AAA_core"/>
</dbReference>
<evidence type="ECO:0000256" key="3">
    <source>
        <dbReference type="ARBA" id="ARBA00022840"/>
    </source>
</evidence>
<dbReference type="InterPro" id="IPR045199">
    <property type="entry name" value="ATAD2-like"/>
</dbReference>
<reference evidence="7 8" key="1">
    <citation type="journal article" date="2015" name="Genome Biol. Evol.">
        <title>Phylogenomic analyses indicate that early fungi evolved digesting cell walls of algal ancestors of land plants.</title>
        <authorList>
            <person name="Chang Y."/>
            <person name="Wang S."/>
            <person name="Sekimoto S."/>
            <person name="Aerts A.L."/>
            <person name="Choi C."/>
            <person name="Clum A."/>
            <person name="LaButti K.M."/>
            <person name="Lindquist E.A."/>
            <person name="Yee Ngan C."/>
            <person name="Ohm R.A."/>
            <person name="Salamov A.A."/>
            <person name="Grigoriev I.V."/>
            <person name="Spatafora J.W."/>
            <person name="Berbee M.L."/>
        </authorList>
    </citation>
    <scope>NUCLEOTIDE SEQUENCE [LARGE SCALE GENOMIC DNA]</scope>
    <source>
        <strain evidence="7 8">NRRL 28638</strain>
    </source>
</reference>
<feature type="compositionally biased region" description="Basic and acidic residues" evidence="5">
    <location>
        <begin position="38"/>
        <end position="47"/>
    </location>
</feature>
<dbReference type="SUPFAM" id="SSF47370">
    <property type="entry name" value="Bromodomain"/>
    <property type="match status" value="1"/>
</dbReference>
<protein>
    <submittedName>
        <fullName evidence="7">AAA-domain-containing protein</fullName>
    </submittedName>
</protein>
<feature type="region of interest" description="Disordered" evidence="5">
    <location>
        <begin position="154"/>
        <end position="173"/>
    </location>
</feature>
<dbReference type="STRING" id="796925.A0A137P915"/>
<keyword evidence="2" id="KW-0547">Nucleotide-binding</keyword>
<dbReference type="Gene3D" id="1.10.8.60">
    <property type="match status" value="1"/>
</dbReference>
<dbReference type="Pfam" id="PF17862">
    <property type="entry name" value="AAA_lid_3"/>
    <property type="match status" value="1"/>
</dbReference>
<dbReference type="InterPro" id="IPR027417">
    <property type="entry name" value="P-loop_NTPase"/>
</dbReference>
<evidence type="ECO:0000256" key="5">
    <source>
        <dbReference type="SAM" id="MobiDB-lite"/>
    </source>
</evidence>
<dbReference type="GO" id="GO:0042393">
    <property type="term" value="F:histone binding"/>
    <property type="evidence" value="ECO:0007669"/>
    <property type="project" value="TreeGrafter"/>
</dbReference>
<dbReference type="OrthoDB" id="5421at2759"/>
<dbReference type="PANTHER" id="PTHR23069">
    <property type="entry name" value="AAA DOMAIN-CONTAINING"/>
    <property type="match status" value="1"/>
</dbReference>
<keyword evidence="4" id="KW-0103">Bromodomain</keyword>
<keyword evidence="8" id="KW-1185">Reference proteome</keyword>
<evidence type="ECO:0000313" key="7">
    <source>
        <dbReference type="EMBL" id="KXN71493.1"/>
    </source>
</evidence>
<dbReference type="GO" id="GO:0003682">
    <property type="term" value="F:chromatin binding"/>
    <property type="evidence" value="ECO:0007669"/>
    <property type="project" value="TreeGrafter"/>
</dbReference>
<dbReference type="GO" id="GO:0016887">
    <property type="term" value="F:ATP hydrolysis activity"/>
    <property type="evidence" value="ECO:0007669"/>
    <property type="project" value="InterPro"/>
</dbReference>
<dbReference type="SUPFAM" id="SSF52540">
    <property type="entry name" value="P-loop containing nucleoside triphosphate hydrolases"/>
    <property type="match status" value="1"/>
</dbReference>
<dbReference type="GO" id="GO:0045815">
    <property type="term" value="P:transcription initiation-coupled chromatin remodeling"/>
    <property type="evidence" value="ECO:0007669"/>
    <property type="project" value="TreeGrafter"/>
</dbReference>
<dbReference type="Pfam" id="PF00004">
    <property type="entry name" value="AAA"/>
    <property type="match status" value="1"/>
</dbReference>
<feature type="compositionally biased region" description="Polar residues" evidence="5">
    <location>
        <begin position="115"/>
        <end position="124"/>
    </location>
</feature>
<dbReference type="InterPro" id="IPR036427">
    <property type="entry name" value="Bromodomain-like_sf"/>
</dbReference>